<proteinExistence type="predicted"/>
<evidence type="ECO:0000256" key="1">
    <source>
        <dbReference type="PROSITE-ProRule" id="PRU00182"/>
    </source>
</evidence>
<dbReference type="OrthoDB" id="9802835at2"/>
<dbReference type="InterPro" id="IPR036986">
    <property type="entry name" value="S4_RNA-bd_sf"/>
</dbReference>
<reference evidence="2 3" key="1">
    <citation type="submission" date="2019-02" db="EMBL/GenBank/DDBJ databases">
        <title>Aquabacterium sp. strain KMB7.</title>
        <authorList>
            <person name="Chen W.-M."/>
        </authorList>
    </citation>
    <scope>NUCLEOTIDE SEQUENCE [LARGE SCALE GENOMIC DNA]</scope>
    <source>
        <strain evidence="2 3">KMB7</strain>
    </source>
</reference>
<dbReference type="Proteomes" id="UP000292120">
    <property type="component" value="Unassembled WGS sequence"/>
</dbReference>
<keyword evidence="3" id="KW-1185">Reference proteome</keyword>
<dbReference type="PROSITE" id="PS50889">
    <property type="entry name" value="S4"/>
    <property type="match status" value="1"/>
</dbReference>
<sequence>MPPLQQITFDLRGEFITLDKLLKACSLASSGGEAKFMVSEGMVQVDGQDELRKTAKIRAGQVVSVRGARIRVEADPNAPEAASGDREIND</sequence>
<protein>
    <submittedName>
        <fullName evidence="2">RNA-binding S4 domain-containing protein</fullName>
    </submittedName>
</protein>
<keyword evidence="1" id="KW-0694">RNA-binding</keyword>
<dbReference type="EMBL" id="SIXI01000004">
    <property type="protein sequence ID" value="TBO30048.1"/>
    <property type="molecule type" value="Genomic_DNA"/>
</dbReference>
<organism evidence="2 3">
    <name type="scientific">Aquabacterium lacunae</name>
    <dbReference type="NCBI Taxonomy" id="2528630"/>
    <lineage>
        <taxon>Bacteria</taxon>
        <taxon>Pseudomonadati</taxon>
        <taxon>Pseudomonadota</taxon>
        <taxon>Betaproteobacteria</taxon>
        <taxon>Burkholderiales</taxon>
        <taxon>Aquabacterium</taxon>
    </lineage>
</organism>
<dbReference type="CDD" id="cd00165">
    <property type="entry name" value="S4"/>
    <property type="match status" value="1"/>
</dbReference>
<comment type="caution">
    <text evidence="2">The sequence shown here is derived from an EMBL/GenBank/DDBJ whole genome shotgun (WGS) entry which is preliminary data.</text>
</comment>
<name>A0A4Q9H2B9_9BURK</name>
<dbReference type="Gene3D" id="3.10.290.10">
    <property type="entry name" value="RNA-binding S4 domain"/>
    <property type="match status" value="1"/>
</dbReference>
<evidence type="ECO:0000313" key="3">
    <source>
        <dbReference type="Proteomes" id="UP000292120"/>
    </source>
</evidence>
<dbReference type="Pfam" id="PF13275">
    <property type="entry name" value="S4_2"/>
    <property type="match status" value="1"/>
</dbReference>
<dbReference type="GO" id="GO:0003723">
    <property type="term" value="F:RNA binding"/>
    <property type="evidence" value="ECO:0007669"/>
    <property type="project" value="UniProtKB-KW"/>
</dbReference>
<dbReference type="SUPFAM" id="SSF55174">
    <property type="entry name" value="Alpha-L RNA-binding motif"/>
    <property type="match status" value="1"/>
</dbReference>
<gene>
    <name evidence="2" type="ORF">EYS42_10050</name>
</gene>
<accession>A0A4Q9H2B9</accession>
<dbReference type="RefSeq" id="WP_130968042.1">
    <property type="nucleotide sequence ID" value="NZ_SIXI01000004.1"/>
</dbReference>
<dbReference type="AlphaFoldDB" id="A0A4Q9H2B9"/>
<evidence type="ECO:0000313" key="2">
    <source>
        <dbReference type="EMBL" id="TBO30048.1"/>
    </source>
</evidence>